<feature type="transmembrane region" description="Helical" evidence="6">
    <location>
        <begin position="88"/>
        <end position="113"/>
    </location>
</feature>
<dbReference type="AlphaFoldDB" id="A0A7H0WBB3"/>
<accession>A0A7H0WBB3</accession>
<dbReference type="GeneID" id="63062166"/>
<dbReference type="InterPro" id="IPR003544">
    <property type="entry name" value="Cyt_c_biogenesis_CcmB"/>
</dbReference>
<keyword evidence="3 6" id="KW-0812">Transmembrane</keyword>
<dbReference type="GO" id="GO:0016020">
    <property type="term" value="C:membrane"/>
    <property type="evidence" value="ECO:0007669"/>
    <property type="project" value="UniProtKB-SubCell"/>
</dbReference>
<reference evidence="7" key="1">
    <citation type="journal article" date="2020" name="BMC Evol. Biol.">
        <title>Potential causes and consequences of rapid mitochondrial genome evolution in thermoacidophilic Galdieria (Rhodophyta).</title>
        <authorList>
            <person name="Cho C.H."/>
            <person name="Park S.I."/>
            <person name="Ciniglia C."/>
            <person name="Yang E.C."/>
            <person name="Graf L."/>
            <person name="Bhattacharya D."/>
            <person name="Yoon H.S."/>
        </authorList>
    </citation>
    <scope>NUCLEOTIDE SEQUENCE</scope>
    <source>
        <strain evidence="7">ACUF 019</strain>
    </source>
</reference>
<evidence type="ECO:0000256" key="4">
    <source>
        <dbReference type="ARBA" id="ARBA00022989"/>
    </source>
</evidence>
<evidence type="ECO:0000313" key="7">
    <source>
        <dbReference type="EMBL" id="QNR39842.1"/>
    </source>
</evidence>
<protein>
    <submittedName>
        <fullName evidence="7">Cyochrome c1 ABC transporter channel subunit</fullName>
    </submittedName>
</protein>
<evidence type="ECO:0000256" key="1">
    <source>
        <dbReference type="ARBA" id="ARBA00004141"/>
    </source>
</evidence>
<dbReference type="GO" id="GO:0017004">
    <property type="term" value="P:cytochrome complex assembly"/>
    <property type="evidence" value="ECO:0007669"/>
    <property type="project" value="InterPro"/>
</dbReference>
<feature type="transmembrane region" description="Helical" evidence="6">
    <location>
        <begin position="12"/>
        <end position="35"/>
    </location>
</feature>
<comment type="subcellular location">
    <subcellularLocation>
        <location evidence="1">Membrane</location>
        <topology evidence="1">Multi-pass membrane protein</topology>
    </subcellularLocation>
</comment>
<gene>
    <name evidence="7" type="primary">ccmB</name>
    <name evidence="7" type="ORF">CDCA_ACUF019_019</name>
</gene>
<feature type="transmembrane region" description="Helical" evidence="6">
    <location>
        <begin position="47"/>
        <end position="67"/>
    </location>
</feature>
<evidence type="ECO:0000256" key="5">
    <source>
        <dbReference type="ARBA" id="ARBA00023136"/>
    </source>
</evidence>
<name>A0A7H0WBB3_CYACA</name>
<geneLocation type="mitochondrion" evidence="7"/>
<evidence type="ECO:0000256" key="6">
    <source>
        <dbReference type="SAM" id="Phobius"/>
    </source>
</evidence>
<keyword evidence="4 6" id="KW-1133">Transmembrane helix</keyword>
<dbReference type="EMBL" id="MT270118">
    <property type="protein sequence ID" value="QNR39842.1"/>
    <property type="molecule type" value="Genomic_DNA"/>
</dbReference>
<dbReference type="GO" id="GO:0015232">
    <property type="term" value="F:heme transmembrane transporter activity"/>
    <property type="evidence" value="ECO:0007669"/>
    <property type="project" value="InterPro"/>
</dbReference>
<feature type="transmembrane region" description="Helical" evidence="6">
    <location>
        <begin position="157"/>
        <end position="177"/>
    </location>
</feature>
<dbReference type="RefSeq" id="YP_010007664.1">
    <property type="nucleotide sequence ID" value="NC_053320.1"/>
</dbReference>
<proteinExistence type="inferred from homology"/>
<keyword evidence="7" id="KW-0496">Mitochondrion</keyword>
<organism evidence="7">
    <name type="scientific">Cyanidium caldarium</name>
    <name type="common">Red alga</name>
    <dbReference type="NCBI Taxonomy" id="2771"/>
    <lineage>
        <taxon>Eukaryota</taxon>
        <taxon>Rhodophyta</taxon>
        <taxon>Bangiophyceae</taxon>
        <taxon>Cyanidiales</taxon>
        <taxon>Cyanidiaceae</taxon>
        <taxon>Cyanidium</taxon>
    </lineage>
</organism>
<sequence length="217" mass="25390">MKLKILKIEITFDIIDAFLNLRNLNLFFIFIIITFEIGGNSFSKSTIIVNSWIFITLNTIFIFENFINKKQANYLIYIHKLKNIPLTYFIFIKILSHWIKFVFPIVILNITYLTYSMNLSITKTYLLILAFLLTSYNLSNINAMLDCLILKASKKNILILLLVFPNYLPLLTIIIKFTQNFTTNNNTEFEISILCYLTLFLTVLIPILCNKILKSLD</sequence>
<feature type="transmembrane region" description="Helical" evidence="6">
    <location>
        <begin position="189"/>
        <end position="209"/>
    </location>
</feature>
<feature type="transmembrane region" description="Helical" evidence="6">
    <location>
        <begin position="125"/>
        <end position="145"/>
    </location>
</feature>
<comment type="similarity">
    <text evidence="2">Belongs to the CcmB/CycW/HelB family.</text>
</comment>
<dbReference type="Pfam" id="PF03379">
    <property type="entry name" value="CcmB"/>
    <property type="match status" value="1"/>
</dbReference>
<keyword evidence="5 6" id="KW-0472">Membrane</keyword>
<evidence type="ECO:0000256" key="3">
    <source>
        <dbReference type="ARBA" id="ARBA00022692"/>
    </source>
</evidence>
<evidence type="ECO:0000256" key="2">
    <source>
        <dbReference type="ARBA" id="ARBA00010544"/>
    </source>
</evidence>